<name>A0A6U2R132_9STRA</name>
<dbReference type="AlphaFoldDB" id="A0A6U2R132"/>
<dbReference type="EMBL" id="HBGY01025082">
    <property type="protein sequence ID" value="CAD9597373.1"/>
    <property type="molecule type" value="Transcribed_RNA"/>
</dbReference>
<proteinExistence type="predicted"/>
<reference evidence="3" key="1">
    <citation type="submission" date="2021-01" db="EMBL/GenBank/DDBJ databases">
        <authorList>
            <person name="Corre E."/>
            <person name="Pelletier E."/>
            <person name="Niang G."/>
            <person name="Scheremetjew M."/>
            <person name="Finn R."/>
            <person name="Kale V."/>
            <person name="Holt S."/>
            <person name="Cochrane G."/>
            <person name="Meng A."/>
            <person name="Brown T."/>
            <person name="Cohen L."/>
        </authorList>
    </citation>
    <scope>NUCLEOTIDE SEQUENCE</scope>
    <source>
        <strain evidence="3">B650</strain>
    </source>
</reference>
<organism evidence="3">
    <name type="scientific">Leptocylindrus danicus</name>
    <dbReference type="NCBI Taxonomy" id="163516"/>
    <lineage>
        <taxon>Eukaryota</taxon>
        <taxon>Sar</taxon>
        <taxon>Stramenopiles</taxon>
        <taxon>Ochrophyta</taxon>
        <taxon>Bacillariophyta</taxon>
        <taxon>Coscinodiscophyceae</taxon>
        <taxon>Chaetocerotophycidae</taxon>
        <taxon>Leptocylindrales</taxon>
        <taxon>Leptocylindraceae</taxon>
        <taxon>Leptocylindrus</taxon>
    </lineage>
</organism>
<protein>
    <submittedName>
        <fullName evidence="3">Uncharacterized protein</fullName>
    </submittedName>
</protein>
<evidence type="ECO:0000313" key="3">
    <source>
        <dbReference type="EMBL" id="CAD9597376.1"/>
    </source>
</evidence>
<feature type="compositionally biased region" description="Polar residues" evidence="1">
    <location>
        <begin position="148"/>
        <end position="163"/>
    </location>
</feature>
<gene>
    <name evidence="2" type="ORF">LDAN0321_LOCUS15478</name>
    <name evidence="3" type="ORF">LDAN0321_LOCUS15479</name>
</gene>
<evidence type="ECO:0000313" key="2">
    <source>
        <dbReference type="EMBL" id="CAD9597373.1"/>
    </source>
</evidence>
<accession>A0A6U2R132</accession>
<dbReference type="EMBL" id="HBGY01025083">
    <property type="protein sequence ID" value="CAD9597376.1"/>
    <property type="molecule type" value="Transcribed_RNA"/>
</dbReference>
<sequence length="163" mass="18182">MPIINWDFLDNICTCEVDELEQAAPSAPAKDMTGAARNLIRATKLRALKLNEDHDVVNRSKQLSKDVWRNAKEVGVKVGQRVKELDAKHKVTDSFQVVAVETSDAAHKTWKQVDDRHKISDTSSNAFVQGANFLSKHVEPKQHRQESCNDAQEGVSQSATDSM</sequence>
<evidence type="ECO:0000256" key="1">
    <source>
        <dbReference type="SAM" id="MobiDB-lite"/>
    </source>
</evidence>
<feature type="compositionally biased region" description="Basic and acidic residues" evidence="1">
    <location>
        <begin position="138"/>
        <end position="147"/>
    </location>
</feature>
<feature type="region of interest" description="Disordered" evidence="1">
    <location>
        <begin position="138"/>
        <end position="163"/>
    </location>
</feature>